<evidence type="ECO:0000313" key="2">
    <source>
        <dbReference type="EMBL" id="EOA95856.1"/>
    </source>
</evidence>
<protein>
    <submittedName>
        <fullName evidence="2">Uncharacterized protein</fullName>
    </submittedName>
</protein>
<reference evidence="3" key="1">
    <citation type="journal article" date="2013" name="Nat. Genet.">
        <title>The duck genome and transcriptome provide insight into an avian influenza virus reservoir species.</title>
        <authorList>
            <person name="Huang Y."/>
            <person name="Li Y."/>
            <person name="Burt D.W."/>
            <person name="Chen H."/>
            <person name="Zhang Y."/>
            <person name="Qian W."/>
            <person name="Kim H."/>
            <person name="Gan S."/>
            <person name="Zhao Y."/>
            <person name="Li J."/>
            <person name="Yi K."/>
            <person name="Feng H."/>
            <person name="Zhu P."/>
            <person name="Li B."/>
            <person name="Liu Q."/>
            <person name="Fairley S."/>
            <person name="Magor K.E."/>
            <person name="Du Z."/>
            <person name="Hu X."/>
            <person name="Goodman L."/>
            <person name="Tafer H."/>
            <person name="Vignal A."/>
            <person name="Lee T."/>
            <person name="Kim K.W."/>
            <person name="Sheng Z."/>
            <person name="An Y."/>
            <person name="Searle S."/>
            <person name="Herrero J."/>
            <person name="Groenen M.A."/>
            <person name="Crooijmans R.P."/>
            <person name="Faraut T."/>
            <person name="Cai Q."/>
            <person name="Webster R.G."/>
            <person name="Aldridge J.R."/>
            <person name="Warren W.C."/>
            <person name="Bartschat S."/>
            <person name="Kehr S."/>
            <person name="Marz M."/>
            <person name="Stadler P.F."/>
            <person name="Smith J."/>
            <person name="Kraus R.H."/>
            <person name="Zhao Y."/>
            <person name="Ren L."/>
            <person name="Fei J."/>
            <person name="Morisson M."/>
            <person name="Kaiser P."/>
            <person name="Griffin D.K."/>
            <person name="Rao M."/>
            <person name="Pitel F."/>
            <person name="Wang J."/>
            <person name="Li N."/>
        </authorList>
    </citation>
    <scope>NUCLEOTIDE SEQUENCE [LARGE SCALE GENOMIC DNA]</scope>
</reference>
<keyword evidence="3" id="KW-1185">Reference proteome</keyword>
<gene>
    <name evidence="2" type="ORF">Anapl_09665</name>
</gene>
<dbReference type="Proteomes" id="UP000296049">
    <property type="component" value="Unassembled WGS sequence"/>
</dbReference>
<dbReference type="AlphaFoldDB" id="R0JFX0"/>
<accession>R0JFX0</accession>
<feature type="signal peptide" evidence="1">
    <location>
        <begin position="1"/>
        <end position="23"/>
    </location>
</feature>
<proteinExistence type="predicted"/>
<evidence type="ECO:0000313" key="3">
    <source>
        <dbReference type="Proteomes" id="UP000296049"/>
    </source>
</evidence>
<organism evidence="2 3">
    <name type="scientific">Anas platyrhynchos</name>
    <name type="common">Mallard</name>
    <name type="synonym">Anas boschas</name>
    <dbReference type="NCBI Taxonomy" id="8839"/>
    <lineage>
        <taxon>Eukaryota</taxon>
        <taxon>Metazoa</taxon>
        <taxon>Chordata</taxon>
        <taxon>Craniata</taxon>
        <taxon>Vertebrata</taxon>
        <taxon>Euteleostomi</taxon>
        <taxon>Archelosauria</taxon>
        <taxon>Archosauria</taxon>
        <taxon>Dinosauria</taxon>
        <taxon>Saurischia</taxon>
        <taxon>Theropoda</taxon>
        <taxon>Coelurosauria</taxon>
        <taxon>Aves</taxon>
        <taxon>Neognathae</taxon>
        <taxon>Galloanserae</taxon>
        <taxon>Anseriformes</taxon>
        <taxon>Anatidae</taxon>
        <taxon>Anatinae</taxon>
        <taxon>Anas</taxon>
    </lineage>
</organism>
<feature type="chain" id="PRO_5004343464" evidence="1">
    <location>
        <begin position="24"/>
        <end position="222"/>
    </location>
</feature>
<name>R0JFX0_ANAPL</name>
<keyword evidence="1" id="KW-0732">Signal</keyword>
<sequence length="222" mass="24064">MFLWLKLLAFGVALLCQDAFVKAVVSVPPRLLALGVKTAAHWGGCSNDTQDSCAKRQCGKVSCAGQGLLACFLLFQVKQLGALSARILEPSCEQCQHILSIALQIANGIRSFSVLLCCCFAVLPQMFFDLFPQCQCLLSFINASVLNCAGSTELKDFSTSSTPAVWCSSLEYEMWLRFGERCEIASHGSCIALTLQAEGIFTARSVVFLGCAEQKEQPVITD</sequence>
<dbReference type="EMBL" id="KB744156">
    <property type="protein sequence ID" value="EOA95856.1"/>
    <property type="molecule type" value="Genomic_DNA"/>
</dbReference>
<evidence type="ECO:0000256" key="1">
    <source>
        <dbReference type="SAM" id="SignalP"/>
    </source>
</evidence>